<dbReference type="HOGENOM" id="CLU_1875587_0_0_1"/>
<reference evidence="3" key="1">
    <citation type="journal article" date="2014" name="Proc. Natl. Acad. Sci. U.S.A.">
        <title>Extensive sampling of basidiomycete genomes demonstrates inadequacy of the white-rot/brown-rot paradigm for wood decay fungi.</title>
        <authorList>
            <person name="Riley R."/>
            <person name="Salamov A.A."/>
            <person name="Brown D.W."/>
            <person name="Nagy L.G."/>
            <person name="Floudas D."/>
            <person name="Held B.W."/>
            <person name="Levasseur A."/>
            <person name="Lombard V."/>
            <person name="Morin E."/>
            <person name="Otillar R."/>
            <person name="Lindquist E.A."/>
            <person name="Sun H."/>
            <person name="LaButti K.M."/>
            <person name="Schmutz J."/>
            <person name="Jabbour D."/>
            <person name="Luo H."/>
            <person name="Baker S.E."/>
            <person name="Pisabarro A.G."/>
            <person name="Walton J.D."/>
            <person name="Blanchette R.A."/>
            <person name="Henrissat B."/>
            <person name="Martin F."/>
            <person name="Cullen D."/>
            <person name="Hibbett D.S."/>
            <person name="Grigoriev I.V."/>
        </authorList>
    </citation>
    <scope>NUCLEOTIDE SEQUENCE [LARGE SCALE GENOMIC DNA]</scope>
    <source>
        <strain evidence="3">CBS 339.88</strain>
    </source>
</reference>
<feature type="compositionally biased region" description="Basic residues" evidence="1">
    <location>
        <begin position="110"/>
        <end position="120"/>
    </location>
</feature>
<accession>A0A067TJP5</accession>
<dbReference type="OrthoDB" id="3063568at2759"/>
<proteinExistence type="predicted"/>
<evidence type="ECO:0000256" key="1">
    <source>
        <dbReference type="SAM" id="MobiDB-lite"/>
    </source>
</evidence>
<feature type="region of interest" description="Disordered" evidence="1">
    <location>
        <begin position="1"/>
        <end position="136"/>
    </location>
</feature>
<sequence>MTSQPNQSTVSLQSTTTVSSSLPLRRPQHPPKDYEAALAALQSRYGNGGHLPNPKKEASKKLPGSSQTTPVTTPVTTPNLTPGSSQITLTHSSISESSEGSSSTNSGGQPRRKSKGKKSILKSLFKGKAKDTDGQS</sequence>
<protein>
    <submittedName>
        <fullName evidence="2">Uncharacterized protein</fullName>
    </submittedName>
</protein>
<organism evidence="2 3">
    <name type="scientific">Galerina marginata (strain CBS 339.88)</name>
    <dbReference type="NCBI Taxonomy" id="685588"/>
    <lineage>
        <taxon>Eukaryota</taxon>
        <taxon>Fungi</taxon>
        <taxon>Dikarya</taxon>
        <taxon>Basidiomycota</taxon>
        <taxon>Agaricomycotina</taxon>
        <taxon>Agaricomycetes</taxon>
        <taxon>Agaricomycetidae</taxon>
        <taxon>Agaricales</taxon>
        <taxon>Agaricineae</taxon>
        <taxon>Strophariaceae</taxon>
        <taxon>Galerina</taxon>
    </lineage>
</organism>
<gene>
    <name evidence="2" type="ORF">GALMADRAFT_220526</name>
</gene>
<keyword evidence="3" id="KW-1185">Reference proteome</keyword>
<feature type="compositionally biased region" description="Low complexity" evidence="1">
    <location>
        <begin position="7"/>
        <end position="22"/>
    </location>
</feature>
<feature type="compositionally biased region" description="Low complexity" evidence="1">
    <location>
        <begin position="68"/>
        <end position="82"/>
    </location>
</feature>
<name>A0A067TJP5_GALM3</name>
<dbReference type="AlphaFoldDB" id="A0A067TJP5"/>
<evidence type="ECO:0000313" key="2">
    <source>
        <dbReference type="EMBL" id="KDR82542.1"/>
    </source>
</evidence>
<dbReference type="EMBL" id="KL142369">
    <property type="protein sequence ID" value="KDR82542.1"/>
    <property type="molecule type" value="Genomic_DNA"/>
</dbReference>
<evidence type="ECO:0000313" key="3">
    <source>
        <dbReference type="Proteomes" id="UP000027222"/>
    </source>
</evidence>
<dbReference type="Proteomes" id="UP000027222">
    <property type="component" value="Unassembled WGS sequence"/>
</dbReference>
<feature type="compositionally biased region" description="Low complexity" evidence="1">
    <location>
        <begin position="92"/>
        <end position="108"/>
    </location>
</feature>